<dbReference type="InterPro" id="IPR019451">
    <property type="entry name" value="Rtp1_C1"/>
</dbReference>
<comment type="similarity">
    <text evidence="1">Belongs to the Tango6 family.</text>
</comment>
<feature type="region of interest" description="Disordered" evidence="3">
    <location>
        <begin position="844"/>
        <end position="893"/>
    </location>
</feature>
<evidence type="ECO:0000256" key="2">
    <source>
        <dbReference type="ARBA" id="ARBA00022737"/>
    </source>
</evidence>
<dbReference type="Pfam" id="PF10363">
    <property type="entry name" value="RTP1_C1"/>
    <property type="match status" value="1"/>
</dbReference>
<feature type="region of interest" description="Disordered" evidence="3">
    <location>
        <begin position="230"/>
        <end position="260"/>
    </location>
</feature>
<feature type="domain" description="RNA polymerase II assembly factor Rtp1 C-terminal" evidence="4">
    <location>
        <begin position="894"/>
        <end position="1021"/>
    </location>
</feature>
<feature type="domain" description="TANGO6 N-terminal" evidence="6">
    <location>
        <begin position="8"/>
        <end position="233"/>
    </location>
</feature>
<evidence type="ECO:0000259" key="5">
    <source>
        <dbReference type="Pfam" id="PF23565"/>
    </source>
</evidence>
<feature type="compositionally biased region" description="Basic and acidic residues" evidence="3">
    <location>
        <begin position="244"/>
        <end position="258"/>
    </location>
</feature>
<dbReference type="Pfam" id="PF25267">
    <property type="entry name" value="TANGO6_N"/>
    <property type="match status" value="2"/>
</dbReference>
<evidence type="ECO:0000259" key="6">
    <source>
        <dbReference type="Pfam" id="PF25267"/>
    </source>
</evidence>
<dbReference type="InterPro" id="IPR011989">
    <property type="entry name" value="ARM-like"/>
</dbReference>
<feature type="compositionally biased region" description="Polar residues" evidence="3">
    <location>
        <begin position="231"/>
        <end position="243"/>
    </location>
</feature>
<dbReference type="AlphaFoldDB" id="A0A8B8A8X3"/>
<dbReference type="Gene3D" id="1.25.10.10">
    <property type="entry name" value="Leucine-rich Repeat Variant"/>
    <property type="match status" value="1"/>
</dbReference>
<accession>A0A8B8A8X3</accession>
<keyword evidence="7" id="KW-1185">Reference proteome</keyword>
<feature type="domain" description="TANGO6 N-terminal" evidence="6">
    <location>
        <begin position="333"/>
        <end position="396"/>
    </location>
</feature>
<dbReference type="InterPro" id="IPR016024">
    <property type="entry name" value="ARM-type_fold"/>
</dbReference>
<feature type="compositionally biased region" description="Basic and acidic residues" evidence="3">
    <location>
        <begin position="880"/>
        <end position="892"/>
    </location>
</feature>
<dbReference type="SUPFAM" id="SSF48371">
    <property type="entry name" value="ARM repeat"/>
    <property type="match status" value="1"/>
</dbReference>
<protein>
    <submittedName>
        <fullName evidence="8">Transport and Golgi organization protein 6 homolog</fullName>
    </submittedName>
</protein>
<dbReference type="InterPro" id="IPR057347">
    <property type="entry name" value="TANGO6_N"/>
</dbReference>
<evidence type="ECO:0000259" key="4">
    <source>
        <dbReference type="Pfam" id="PF10363"/>
    </source>
</evidence>
<keyword evidence="2" id="KW-0677">Repeat</keyword>
<dbReference type="OrthoDB" id="39591at2759"/>
<reference evidence="8" key="1">
    <citation type="submission" date="2025-08" db="UniProtKB">
        <authorList>
            <consortium name="RefSeq"/>
        </authorList>
    </citation>
    <scope>IDENTIFICATION</scope>
    <source>
        <tissue evidence="8">Whole sample</tissue>
    </source>
</reference>
<dbReference type="KEGG" id="cvn:111099192"/>
<dbReference type="InterPro" id="IPR000357">
    <property type="entry name" value="HEAT"/>
</dbReference>
<dbReference type="PANTHER" id="PTHR20959">
    <property type="entry name" value="TRANSPORT AND GOLGI ORGANIZATION PROTEIN 6 FAMILY MEMBER"/>
    <property type="match status" value="1"/>
</dbReference>
<sequence>MTSQDVEIKVLLDLMKILVTPEFRKEKGAGNEDEASCVFEAALKNSLEAFRQSLETKNSDYMEVFQENKNKLKHKYKSESIIHAYLEACQVLLYTLHITMVEKMAEFKKREKRTLKPSEGPALSPDTLSVNQQKIVLSVLQFTVVIGLCPHLQPGIGIPIERRSEFGKLLLESSVLSVMSNQEHVVSLLQTVWVLVSCLGSPSLGQLILSRHLGDLLAALLQLVHGKQKGSRQNGRLNKTSSGADDKKDLPADSEKGKNVNMTSLTPASVVDIVSQQGRIDFTKITEAKNLENLSDEEVEKSKDETTETSSETELFIKQDCSQSNCDRLVIDSSFCEESLSDLIKKVHPTLLVRELLILQGAPTPSHTKKQSVNRKFVLSQSPAWLRKKCGRMLSDILMGPDGVLNIIKGMLGNVPDDSNFGPPDWRKFDAVAKVVATCPSHMKSTGEYYQKISVQILKLLHPKDRQIGRGLLRVACTTISLMAAQNSPIAEKYLIQPLCRPLIQSTEYHDTKAEKQFIIATEAEIKDCIEGLHKVFIGGVEPNSCLSLSLLPVCQPLFELFCFTRKGPSHLSSSSQEVLVSVLKNLDPPVCLSVLKFLLLQESADETTKSMKVMHPHLTFAAGGQGGIVIVTKLERNTSDTDHSKVAGAMVDILKPLQQTGVTGDFLIFTLQELQRIITHEMSSEVESGPQKPAPHSTDPSQSLLDIEDRQEQELRSYQQRILVLNVLAQLCEDLGPGCIKSPSQTLKFVQATLERAIQICNQSEDEMTGYFESETLTMAMGLLTAMLSGAVEMTDKARSEMQILMPLLDTVSSVHSDPSVQEMASDLRIAIATHGVVLSDKLQQKTPKIPSTAELKESKSKPLIEELSNENQPQRTSRKAEQGREHKQQTELEQAMEEICDPLIPVRGHALITMCRLIKQRDPEAMSKQTTLLKIFQENLAHFDSYLYLSAVNGLVAMAELFPDEIIPCLVQEFRGRTMQTDSDKSERSQKVSADGRHSPETRMKVGECLVQTSRNLSDLAPKYRDLLLSAFLMGARDTDPLVRASSVSNLGEICSVLRFNLGSIIQEVFACCSALLKSDSDAEVRKASALTLTLILRGLGGNAIQVLDSVLRDLYQLLKLTLKSERDESVQTQILLAYNELEDLMRSLLFPKQVLQKKIRIRDAEF</sequence>
<evidence type="ECO:0000256" key="3">
    <source>
        <dbReference type="SAM" id="MobiDB-lite"/>
    </source>
</evidence>
<proteinExistence type="inferred from homology"/>
<dbReference type="PANTHER" id="PTHR20959:SF1">
    <property type="entry name" value="TRANSPORT AND GOLGI ORGANIZATION PROTEIN 6 HOMOLOG"/>
    <property type="match status" value="1"/>
</dbReference>
<organism evidence="7 8">
    <name type="scientific">Crassostrea virginica</name>
    <name type="common">Eastern oyster</name>
    <dbReference type="NCBI Taxonomy" id="6565"/>
    <lineage>
        <taxon>Eukaryota</taxon>
        <taxon>Metazoa</taxon>
        <taxon>Spiralia</taxon>
        <taxon>Lophotrochozoa</taxon>
        <taxon>Mollusca</taxon>
        <taxon>Bivalvia</taxon>
        <taxon>Autobranchia</taxon>
        <taxon>Pteriomorphia</taxon>
        <taxon>Ostreida</taxon>
        <taxon>Ostreoidea</taxon>
        <taxon>Ostreidae</taxon>
        <taxon>Crassostrea</taxon>
    </lineage>
</organism>
<feature type="compositionally biased region" description="Basic and acidic residues" evidence="3">
    <location>
        <begin position="984"/>
        <end position="1002"/>
    </location>
</feature>
<evidence type="ECO:0000313" key="8">
    <source>
        <dbReference type="RefSeq" id="XP_022286309.1"/>
    </source>
</evidence>
<dbReference type="GeneID" id="111099192"/>
<feature type="domain" description="TANGO6 HEAT repeat" evidence="5">
    <location>
        <begin position="398"/>
        <end position="644"/>
    </location>
</feature>
<dbReference type="InterPro" id="IPR057407">
    <property type="entry name" value="HEAT_TANGO6"/>
</dbReference>
<evidence type="ECO:0000256" key="1">
    <source>
        <dbReference type="ARBA" id="ARBA00005724"/>
    </source>
</evidence>
<feature type="compositionally biased region" description="Basic and acidic residues" evidence="3">
    <location>
        <begin position="856"/>
        <end position="866"/>
    </location>
</feature>
<dbReference type="InterPro" id="IPR039600">
    <property type="entry name" value="TANGO6/Rtp1"/>
</dbReference>
<dbReference type="Proteomes" id="UP000694844">
    <property type="component" value="Chromosome 5"/>
</dbReference>
<dbReference type="Pfam" id="PF23565">
    <property type="entry name" value="ARM_TANGO6"/>
    <property type="match status" value="1"/>
</dbReference>
<gene>
    <name evidence="8" type="primary">LOC111099192</name>
</gene>
<name>A0A8B8A8X3_CRAVI</name>
<dbReference type="GO" id="GO:0009306">
    <property type="term" value="P:protein secretion"/>
    <property type="evidence" value="ECO:0007669"/>
    <property type="project" value="TreeGrafter"/>
</dbReference>
<feature type="region of interest" description="Disordered" evidence="3">
    <location>
        <begin position="980"/>
        <end position="1002"/>
    </location>
</feature>
<feature type="region of interest" description="Disordered" evidence="3">
    <location>
        <begin position="684"/>
        <end position="704"/>
    </location>
</feature>
<evidence type="ECO:0000313" key="7">
    <source>
        <dbReference type="Proteomes" id="UP000694844"/>
    </source>
</evidence>
<dbReference type="Pfam" id="PF02985">
    <property type="entry name" value="HEAT"/>
    <property type="match status" value="1"/>
</dbReference>
<dbReference type="RefSeq" id="XP_022286309.1">
    <property type="nucleotide sequence ID" value="XM_022430601.1"/>
</dbReference>